<dbReference type="SUPFAM" id="SSF54001">
    <property type="entry name" value="Cysteine proteinases"/>
    <property type="match status" value="1"/>
</dbReference>
<dbReference type="GO" id="GO:0006508">
    <property type="term" value="P:proteolysis"/>
    <property type="evidence" value="ECO:0007669"/>
    <property type="project" value="UniProtKB-KW"/>
</dbReference>
<dbReference type="InterPro" id="IPR038765">
    <property type="entry name" value="Papain-like_cys_pep_sf"/>
</dbReference>
<comment type="caution">
    <text evidence="3">The sequence shown here is derived from an EMBL/GenBank/DDBJ whole genome shotgun (WGS) entry which is preliminary data.</text>
</comment>
<dbReference type="AlphaFoldDB" id="A0A9Q3GGX1"/>
<comment type="catalytic activity">
    <reaction evidence="1">
        <text>Thiol-dependent hydrolysis of ester, thioester, amide, peptide and isopeptide bonds formed by the C-terminal Gly of ubiquitin (a 76-residue protein attached to proteins as an intracellular targeting signal).</text>
        <dbReference type="EC" id="3.4.19.12"/>
    </reaction>
</comment>
<dbReference type="PANTHER" id="PTHR24006:SF937">
    <property type="entry name" value="UBIQUITIN CARBOXYL-TERMINAL HYDROLASE"/>
    <property type="match status" value="1"/>
</dbReference>
<evidence type="ECO:0000313" key="4">
    <source>
        <dbReference type="Proteomes" id="UP000765509"/>
    </source>
</evidence>
<sequence length="535" mass="60436">MNQSLSPSIDVKPTFSSPLKPTFEAEHLASPPPLRKGCRHQAQRLWIEENEQPIKNMIVALKIIESAYSSDFNLISFCLHCRSGTSPKVICLGCGAIFCYLNDENVKCYQQSHSVKHAKCHLGLDLVCRELICMVCGDIVQPDDQELKLLSRKLLPHIKKSCTPACLTRTTTNIFPPRGFRNLGNSCYMNVILQIILRIPELQSYLLTDHHNRLRHRTQDEIYCCACELVEILQHHSGSAVGKRQKSFDSISPVGFLYCLWMNSGDGEDFAGYRESDAHECLLACLNQLHSATQVSNNTDPTCQCPIHLLFRCELSSELVCGNCKKSSSKIDPILDLSLEIGHLSHLQQLRLEDCLESFTKSERLKEKCYTCPECDVASPDTTKSLKIFQLPHILCIQLKRFEHQGTSSVKLDRHVKFPLVLDMKPYTVHSQKLTDAQSPAYYYKLTGIVRHQGNVASGHYHAIVCQDEQYFCFNDSSVHILRLDEVLEIEAYILLLIRSYTSGRSRCPLAQSTLEPYAGPLPGSDLQRSPLISH</sequence>
<dbReference type="Gene3D" id="3.90.70.10">
    <property type="entry name" value="Cysteine proteinases"/>
    <property type="match status" value="1"/>
</dbReference>
<evidence type="ECO:0000256" key="1">
    <source>
        <dbReference type="RuleBase" id="RU366025"/>
    </source>
</evidence>
<dbReference type="GO" id="GO:0004843">
    <property type="term" value="F:cysteine-type deubiquitinase activity"/>
    <property type="evidence" value="ECO:0007669"/>
    <property type="project" value="UniProtKB-UniRule"/>
</dbReference>
<dbReference type="InterPro" id="IPR018200">
    <property type="entry name" value="USP_CS"/>
</dbReference>
<evidence type="ECO:0000313" key="3">
    <source>
        <dbReference type="EMBL" id="MBW0466780.1"/>
    </source>
</evidence>
<keyword evidence="1" id="KW-0645">Protease</keyword>
<dbReference type="GO" id="GO:0005634">
    <property type="term" value="C:nucleus"/>
    <property type="evidence" value="ECO:0007669"/>
    <property type="project" value="TreeGrafter"/>
</dbReference>
<gene>
    <name evidence="3" type="ORF">O181_006495</name>
</gene>
<organism evidence="3 4">
    <name type="scientific">Austropuccinia psidii MF-1</name>
    <dbReference type="NCBI Taxonomy" id="1389203"/>
    <lineage>
        <taxon>Eukaryota</taxon>
        <taxon>Fungi</taxon>
        <taxon>Dikarya</taxon>
        <taxon>Basidiomycota</taxon>
        <taxon>Pucciniomycotina</taxon>
        <taxon>Pucciniomycetes</taxon>
        <taxon>Pucciniales</taxon>
        <taxon>Sphaerophragmiaceae</taxon>
        <taxon>Austropuccinia</taxon>
    </lineage>
</organism>
<dbReference type="InterPro" id="IPR028889">
    <property type="entry name" value="USP"/>
</dbReference>
<dbReference type="OrthoDB" id="289038at2759"/>
<comment type="similarity">
    <text evidence="1">Belongs to the peptidase C19 family.</text>
</comment>
<dbReference type="EC" id="3.4.19.12" evidence="1"/>
<protein>
    <recommendedName>
        <fullName evidence="1">Ubiquitin carboxyl-terminal hydrolase</fullName>
        <ecNumber evidence="1">3.4.19.12</ecNumber>
    </recommendedName>
</protein>
<dbReference type="PANTHER" id="PTHR24006">
    <property type="entry name" value="UBIQUITIN CARBOXYL-TERMINAL HYDROLASE"/>
    <property type="match status" value="1"/>
</dbReference>
<dbReference type="GO" id="GO:0005829">
    <property type="term" value="C:cytosol"/>
    <property type="evidence" value="ECO:0007669"/>
    <property type="project" value="TreeGrafter"/>
</dbReference>
<feature type="domain" description="USP" evidence="2">
    <location>
        <begin position="178"/>
        <end position="500"/>
    </location>
</feature>
<dbReference type="Pfam" id="PF00443">
    <property type="entry name" value="UCH"/>
    <property type="match status" value="1"/>
</dbReference>
<dbReference type="GO" id="GO:0016579">
    <property type="term" value="P:protein deubiquitination"/>
    <property type="evidence" value="ECO:0007669"/>
    <property type="project" value="InterPro"/>
</dbReference>
<reference evidence="3" key="1">
    <citation type="submission" date="2021-03" db="EMBL/GenBank/DDBJ databases">
        <title>Draft genome sequence of rust myrtle Austropuccinia psidii MF-1, a brazilian biotype.</title>
        <authorList>
            <person name="Quecine M.C."/>
            <person name="Pachon D.M.R."/>
            <person name="Bonatelli M.L."/>
            <person name="Correr F.H."/>
            <person name="Franceschini L.M."/>
            <person name="Leite T.F."/>
            <person name="Margarido G.R.A."/>
            <person name="Almeida C.A."/>
            <person name="Ferrarezi J.A."/>
            <person name="Labate C.A."/>
        </authorList>
    </citation>
    <scope>NUCLEOTIDE SEQUENCE</scope>
    <source>
        <strain evidence="3">MF-1</strain>
    </source>
</reference>
<dbReference type="PROSITE" id="PS50235">
    <property type="entry name" value="USP_3"/>
    <property type="match status" value="1"/>
</dbReference>
<keyword evidence="1" id="KW-0378">Hydrolase</keyword>
<dbReference type="PROSITE" id="PS00973">
    <property type="entry name" value="USP_2"/>
    <property type="match status" value="1"/>
</dbReference>
<dbReference type="InterPro" id="IPR001394">
    <property type="entry name" value="Peptidase_C19_UCH"/>
</dbReference>
<keyword evidence="1" id="KW-0788">Thiol protease</keyword>
<proteinExistence type="inferred from homology"/>
<evidence type="ECO:0000259" key="2">
    <source>
        <dbReference type="PROSITE" id="PS50235"/>
    </source>
</evidence>
<dbReference type="Proteomes" id="UP000765509">
    <property type="component" value="Unassembled WGS sequence"/>
</dbReference>
<keyword evidence="4" id="KW-1185">Reference proteome</keyword>
<keyword evidence="1" id="KW-0833">Ubl conjugation pathway</keyword>
<dbReference type="PROSITE" id="PS00972">
    <property type="entry name" value="USP_1"/>
    <property type="match status" value="1"/>
</dbReference>
<dbReference type="InterPro" id="IPR050164">
    <property type="entry name" value="Peptidase_C19"/>
</dbReference>
<dbReference type="EMBL" id="AVOT02001392">
    <property type="protein sequence ID" value="MBW0466780.1"/>
    <property type="molecule type" value="Genomic_DNA"/>
</dbReference>
<name>A0A9Q3GGX1_9BASI</name>
<accession>A0A9Q3GGX1</accession>